<dbReference type="Proteomes" id="UP000305887">
    <property type="component" value="Unassembled WGS sequence"/>
</dbReference>
<evidence type="ECO:0000256" key="3">
    <source>
        <dbReference type="ARBA" id="ARBA00022676"/>
    </source>
</evidence>
<feature type="domain" description="L,D-TPase catalytic" evidence="11">
    <location>
        <begin position="52"/>
        <end position="191"/>
    </location>
</feature>
<keyword evidence="6 9" id="KW-0133">Cell shape</keyword>
<dbReference type="AlphaFoldDB" id="A0A5C4MT31"/>
<feature type="signal peptide" evidence="10">
    <location>
        <begin position="1"/>
        <end position="22"/>
    </location>
</feature>
<dbReference type="Pfam" id="PF03734">
    <property type="entry name" value="YkuD"/>
    <property type="match status" value="1"/>
</dbReference>
<evidence type="ECO:0000256" key="2">
    <source>
        <dbReference type="ARBA" id="ARBA00005992"/>
    </source>
</evidence>
<evidence type="ECO:0000256" key="10">
    <source>
        <dbReference type="SAM" id="SignalP"/>
    </source>
</evidence>
<comment type="caution">
    <text evidence="12">The sequence shown here is derived from an EMBL/GenBank/DDBJ whole genome shotgun (WGS) entry which is preliminary data.</text>
</comment>
<sequence length="199" mass="21775">MLNRRKMLACSLATLGVGWSSAAAHESTDVDQGLSTKLQPRIVGIKAQLPPGEIHIDPGTFALYWTRPDLTAIRYPCAVGRPGLYEPGVFYVGAKKEWPRWTPTPEMVERDPDSYGHYAETGMPGGTANPLGARALYLHTPERGDTFLRIHGTNAPQTIGTAVSNGCARLLNEHIVDLYDMVPLNTRVVLYSQDFPLSG</sequence>
<dbReference type="EMBL" id="VDFU01000013">
    <property type="protein sequence ID" value="TNC49192.1"/>
    <property type="molecule type" value="Genomic_DNA"/>
</dbReference>
<evidence type="ECO:0000256" key="7">
    <source>
        <dbReference type="ARBA" id="ARBA00022984"/>
    </source>
</evidence>
<dbReference type="GO" id="GO:0018104">
    <property type="term" value="P:peptidoglycan-protein cross-linking"/>
    <property type="evidence" value="ECO:0007669"/>
    <property type="project" value="TreeGrafter"/>
</dbReference>
<dbReference type="GO" id="GO:0071555">
    <property type="term" value="P:cell wall organization"/>
    <property type="evidence" value="ECO:0007669"/>
    <property type="project" value="UniProtKB-UniRule"/>
</dbReference>
<accession>A0A5C4MT31</accession>
<keyword evidence="5" id="KW-0378">Hydrolase</keyword>
<dbReference type="GO" id="GO:0008360">
    <property type="term" value="P:regulation of cell shape"/>
    <property type="evidence" value="ECO:0007669"/>
    <property type="project" value="UniProtKB-UniRule"/>
</dbReference>
<keyword evidence="3" id="KW-0328">Glycosyltransferase</keyword>
<evidence type="ECO:0000313" key="12">
    <source>
        <dbReference type="EMBL" id="TNC49192.1"/>
    </source>
</evidence>
<evidence type="ECO:0000256" key="6">
    <source>
        <dbReference type="ARBA" id="ARBA00022960"/>
    </source>
</evidence>
<dbReference type="RefSeq" id="WP_139077114.1">
    <property type="nucleotide sequence ID" value="NZ_VDFU01000013.1"/>
</dbReference>
<keyword evidence="7 9" id="KW-0573">Peptidoglycan synthesis</keyword>
<proteinExistence type="inferred from homology"/>
<dbReference type="PANTHER" id="PTHR30582">
    <property type="entry name" value="L,D-TRANSPEPTIDASE"/>
    <property type="match status" value="1"/>
</dbReference>
<keyword evidence="8 9" id="KW-0961">Cell wall biogenesis/degradation</keyword>
<evidence type="ECO:0000256" key="9">
    <source>
        <dbReference type="PROSITE-ProRule" id="PRU01373"/>
    </source>
</evidence>
<dbReference type="CDD" id="cd16913">
    <property type="entry name" value="YkuD_like"/>
    <property type="match status" value="1"/>
</dbReference>
<name>A0A5C4MT31_9RHOB</name>
<dbReference type="PROSITE" id="PS52029">
    <property type="entry name" value="LD_TPASE"/>
    <property type="match status" value="1"/>
</dbReference>
<keyword evidence="13" id="KW-1185">Reference proteome</keyword>
<evidence type="ECO:0000256" key="8">
    <source>
        <dbReference type="ARBA" id="ARBA00023316"/>
    </source>
</evidence>
<comment type="pathway">
    <text evidence="1 9">Cell wall biogenesis; peptidoglycan biosynthesis.</text>
</comment>
<keyword evidence="4" id="KW-0808">Transferase</keyword>
<evidence type="ECO:0000256" key="5">
    <source>
        <dbReference type="ARBA" id="ARBA00022801"/>
    </source>
</evidence>
<evidence type="ECO:0000259" key="11">
    <source>
        <dbReference type="PROSITE" id="PS52029"/>
    </source>
</evidence>
<dbReference type="SUPFAM" id="SSF141523">
    <property type="entry name" value="L,D-transpeptidase catalytic domain-like"/>
    <property type="match status" value="1"/>
</dbReference>
<evidence type="ECO:0000256" key="1">
    <source>
        <dbReference type="ARBA" id="ARBA00004752"/>
    </source>
</evidence>
<dbReference type="Gene3D" id="2.40.440.10">
    <property type="entry name" value="L,D-transpeptidase catalytic domain-like"/>
    <property type="match status" value="1"/>
</dbReference>
<protein>
    <submittedName>
        <fullName evidence="12">L,D-transpeptidase</fullName>
    </submittedName>
</protein>
<dbReference type="GO" id="GO:0071972">
    <property type="term" value="F:peptidoglycan L,D-transpeptidase activity"/>
    <property type="evidence" value="ECO:0007669"/>
    <property type="project" value="TreeGrafter"/>
</dbReference>
<evidence type="ECO:0000313" key="13">
    <source>
        <dbReference type="Proteomes" id="UP000305887"/>
    </source>
</evidence>
<feature type="chain" id="PRO_5023100168" evidence="10">
    <location>
        <begin position="23"/>
        <end position="199"/>
    </location>
</feature>
<reference evidence="12 13" key="1">
    <citation type="submission" date="2019-06" db="EMBL/GenBank/DDBJ databases">
        <title>YIM 131921 draft genome.</title>
        <authorList>
            <person name="Jiang L."/>
        </authorList>
    </citation>
    <scope>NUCLEOTIDE SEQUENCE [LARGE SCALE GENOMIC DNA]</scope>
    <source>
        <strain evidence="12 13">YIM 131921</strain>
    </source>
</reference>
<organism evidence="12 13">
    <name type="scientific">Rubellimicrobium rubrum</name>
    <dbReference type="NCBI Taxonomy" id="2585369"/>
    <lineage>
        <taxon>Bacteria</taxon>
        <taxon>Pseudomonadati</taxon>
        <taxon>Pseudomonadota</taxon>
        <taxon>Alphaproteobacteria</taxon>
        <taxon>Rhodobacterales</taxon>
        <taxon>Roseobacteraceae</taxon>
        <taxon>Rubellimicrobium</taxon>
    </lineage>
</organism>
<feature type="active site" description="Proton donor/acceptor" evidence="9">
    <location>
        <position position="151"/>
    </location>
</feature>
<comment type="similarity">
    <text evidence="2">Belongs to the YkuD family.</text>
</comment>
<dbReference type="PANTHER" id="PTHR30582:SF24">
    <property type="entry name" value="L,D-TRANSPEPTIDASE ERFK_SRFK-RELATED"/>
    <property type="match status" value="1"/>
</dbReference>
<evidence type="ECO:0000256" key="4">
    <source>
        <dbReference type="ARBA" id="ARBA00022679"/>
    </source>
</evidence>
<gene>
    <name evidence="12" type="ORF">FHG66_12155</name>
</gene>
<dbReference type="GO" id="GO:0016757">
    <property type="term" value="F:glycosyltransferase activity"/>
    <property type="evidence" value="ECO:0007669"/>
    <property type="project" value="UniProtKB-KW"/>
</dbReference>
<feature type="active site" description="Nucleophile" evidence="9">
    <location>
        <position position="167"/>
    </location>
</feature>
<keyword evidence="10" id="KW-0732">Signal</keyword>
<dbReference type="GO" id="GO:0005576">
    <property type="term" value="C:extracellular region"/>
    <property type="evidence" value="ECO:0007669"/>
    <property type="project" value="TreeGrafter"/>
</dbReference>
<dbReference type="OrthoDB" id="9795305at2"/>
<dbReference type="InterPro" id="IPR005490">
    <property type="entry name" value="LD_TPept_cat_dom"/>
</dbReference>
<dbReference type="UniPathway" id="UPA00219"/>
<dbReference type="InterPro" id="IPR038063">
    <property type="entry name" value="Transpep_catalytic_dom"/>
</dbReference>
<dbReference type="InterPro" id="IPR050979">
    <property type="entry name" value="LD-transpeptidase"/>
</dbReference>